<keyword evidence="2" id="KW-0614">Plasmid</keyword>
<dbReference type="Gene3D" id="3.40.225.10">
    <property type="entry name" value="Class II aldolase/adducin N-terminal domain"/>
    <property type="match status" value="1"/>
</dbReference>
<dbReference type="InterPro" id="IPR001303">
    <property type="entry name" value="Aldolase_II/adducin_N"/>
</dbReference>
<dbReference type="KEGG" id="pami:JCM7686_pAMI4p044"/>
<feature type="domain" description="Class II aldolase/adducin N-terminal" evidence="1">
    <location>
        <begin position="28"/>
        <end position="222"/>
    </location>
</feature>
<protein>
    <submittedName>
        <fullName evidence="2">Short chain dehydrogenase</fullName>
    </submittedName>
</protein>
<evidence type="ECO:0000313" key="2">
    <source>
        <dbReference type="EMBL" id="AGT10735.1"/>
    </source>
</evidence>
<dbReference type="SUPFAM" id="SSF53639">
    <property type="entry name" value="AraD/HMP-PK domain-like"/>
    <property type="match status" value="2"/>
</dbReference>
<dbReference type="SMART" id="SM01007">
    <property type="entry name" value="Aldolase_II"/>
    <property type="match status" value="1"/>
</dbReference>
<gene>
    <name evidence="2" type="ORF">JCM7686_pAMI4p044</name>
</gene>
<dbReference type="AlphaFoldDB" id="S5Y4R8"/>
<dbReference type="Proteomes" id="UP000015480">
    <property type="component" value="Plasmid pAMI4"/>
</dbReference>
<evidence type="ECO:0000259" key="1">
    <source>
        <dbReference type="SMART" id="SM01007"/>
    </source>
</evidence>
<accession>S5Y4R8</accession>
<dbReference type="HOGENOM" id="CLU_045773_0_0_5"/>
<dbReference type="OrthoDB" id="9774430at2"/>
<keyword evidence="3" id="KW-1185">Reference proteome</keyword>
<dbReference type="RefSeq" id="WP_020952220.1">
    <property type="nucleotide sequence ID" value="NC_022049.1"/>
</dbReference>
<dbReference type="PATRIC" id="fig|1367847.3.peg.3669"/>
<dbReference type="EMBL" id="CP006652">
    <property type="protein sequence ID" value="AGT10735.1"/>
    <property type="molecule type" value="Genomic_DNA"/>
</dbReference>
<dbReference type="InterPro" id="IPR036409">
    <property type="entry name" value="Aldolase_II/adducin_N_sf"/>
</dbReference>
<geneLocation type="plasmid" evidence="2 3">
    <name>pAMI4</name>
</geneLocation>
<sequence length="413" mass="44271">MQSRWSDEDARRYSEEALAAGQPAELGLRVYSSRIIGQDPDLVLHGGGNTSVKINSDQGAVIHVKGSGWDLGDIQAPGLPAMWLAPLLKARQIKVMSDPDMVAFLRENLLDPAAPTPSVEALLHAFLPFSFVDHTHATAILALADQDDMEETVARLYGGRVGYVPYVMPGFDLSHACDAAFAADRNVEGLWLAKHGLFTFGATAEESYARMIEFVTMAEAELAARGALPGGPEANTGESDPAFEAALVAELAARQGLGDQPALNFRASPSILKLLDRPDLAEIVHRGTATPDHVIRLKPFPLIVAKGADRAAIGAALDAFAANYRAYFERNAPHASEPKTVLDSLPRAVLVPGLGLFGLGANAKAAAIAGDLWEQSARVILSAEAAGRYAPISERELFDMEYWSLEQAKLQKK</sequence>
<evidence type="ECO:0000313" key="3">
    <source>
        <dbReference type="Proteomes" id="UP000015480"/>
    </source>
</evidence>
<reference evidence="2 3" key="1">
    <citation type="journal article" date="2014" name="BMC Genomics">
        <title>Architecture and functions of a multipartite genome of the methylotrophic bacterium Paracoccus aminophilus JCM 7686, containing primary and secondary chromids.</title>
        <authorList>
            <person name="Dziewit L."/>
            <person name="Czarnecki J."/>
            <person name="Wibberg D."/>
            <person name="Radlinska M."/>
            <person name="Mrozek P."/>
            <person name="Szymczak M."/>
            <person name="Schluter A."/>
            <person name="Puhler A."/>
            <person name="Bartosik D."/>
        </authorList>
    </citation>
    <scope>NUCLEOTIDE SEQUENCE [LARGE SCALE GENOMIC DNA]</scope>
    <source>
        <strain evidence="2">JCM 7686</strain>
        <plasmid evidence="3">Plasmid pAMI4</plasmid>
    </source>
</reference>
<dbReference type="eggNOG" id="COG3347">
    <property type="taxonomic scope" value="Bacteria"/>
</dbReference>
<name>S5Y4R8_PARAH</name>
<organism evidence="2 3">
    <name type="scientific">Paracoccus aminophilus JCM 7686</name>
    <dbReference type="NCBI Taxonomy" id="1367847"/>
    <lineage>
        <taxon>Bacteria</taxon>
        <taxon>Pseudomonadati</taxon>
        <taxon>Pseudomonadota</taxon>
        <taxon>Alphaproteobacteria</taxon>
        <taxon>Rhodobacterales</taxon>
        <taxon>Paracoccaceae</taxon>
        <taxon>Paracoccus</taxon>
    </lineage>
</organism>
<proteinExistence type="predicted"/>
<dbReference type="Pfam" id="PF00596">
    <property type="entry name" value="Aldolase_II"/>
    <property type="match status" value="1"/>
</dbReference>